<dbReference type="EMBL" id="BRLB01000008">
    <property type="protein sequence ID" value="GKX30271.1"/>
    <property type="molecule type" value="Genomic_DNA"/>
</dbReference>
<dbReference type="PANTHER" id="PTHR37841:SF1">
    <property type="entry name" value="DUF3298 DOMAIN-CONTAINING PROTEIN"/>
    <property type="match status" value="1"/>
</dbReference>
<evidence type="ECO:0000256" key="1">
    <source>
        <dbReference type="ARBA" id="ARBA00022737"/>
    </source>
</evidence>
<dbReference type="InterPro" id="IPR059177">
    <property type="entry name" value="GH29D-like_dom"/>
</dbReference>
<keyword evidence="1" id="KW-0677">Repeat</keyword>
<feature type="chain" id="PRO_5040795454" description="SLH domain-containing protein" evidence="2">
    <location>
        <begin position="23"/>
        <end position="816"/>
    </location>
</feature>
<dbReference type="RefSeq" id="WP_281816299.1">
    <property type="nucleotide sequence ID" value="NZ_BRLB01000008.1"/>
</dbReference>
<dbReference type="PANTHER" id="PTHR37841">
    <property type="entry name" value="GLR2918 PROTEIN"/>
    <property type="match status" value="1"/>
</dbReference>
<dbReference type="AlphaFoldDB" id="A0A9W6DEK2"/>
<accession>A0A9W6DEK2</accession>
<keyword evidence="2" id="KW-0732">Signal</keyword>
<comment type="caution">
    <text evidence="4">The sequence shown here is derived from an EMBL/GenBank/DDBJ whole genome shotgun (WGS) entry which is preliminary data.</text>
</comment>
<evidence type="ECO:0000256" key="2">
    <source>
        <dbReference type="SAM" id="SignalP"/>
    </source>
</evidence>
<evidence type="ECO:0000313" key="5">
    <source>
        <dbReference type="Proteomes" id="UP001144256"/>
    </source>
</evidence>
<dbReference type="Pfam" id="PF13290">
    <property type="entry name" value="CHB_HEX_C_1"/>
    <property type="match status" value="1"/>
</dbReference>
<keyword evidence="5" id="KW-1185">Reference proteome</keyword>
<evidence type="ECO:0000259" key="3">
    <source>
        <dbReference type="PROSITE" id="PS51272"/>
    </source>
</evidence>
<protein>
    <recommendedName>
        <fullName evidence="3">SLH domain-containing protein</fullName>
    </recommendedName>
</protein>
<dbReference type="Proteomes" id="UP001144256">
    <property type="component" value="Unassembled WGS sequence"/>
</dbReference>
<dbReference type="PROSITE" id="PS51272">
    <property type="entry name" value="SLH"/>
    <property type="match status" value="1"/>
</dbReference>
<organism evidence="4 5">
    <name type="scientific">Vallitalea longa</name>
    <dbReference type="NCBI Taxonomy" id="2936439"/>
    <lineage>
        <taxon>Bacteria</taxon>
        <taxon>Bacillati</taxon>
        <taxon>Bacillota</taxon>
        <taxon>Clostridia</taxon>
        <taxon>Lachnospirales</taxon>
        <taxon>Vallitaleaceae</taxon>
        <taxon>Vallitalea</taxon>
    </lineage>
</organism>
<dbReference type="InterPro" id="IPR001119">
    <property type="entry name" value="SLH_dom"/>
</dbReference>
<reference evidence="4" key="1">
    <citation type="submission" date="2022-06" db="EMBL/GenBank/DDBJ databases">
        <title>Vallitalea longa sp. nov., an anaerobic bacterium isolated from marine sediment.</title>
        <authorList>
            <person name="Hirano S."/>
            <person name="Terahara T."/>
            <person name="Mori K."/>
            <person name="Hamada M."/>
            <person name="Matsumoto R."/>
            <person name="Kobayashi T."/>
        </authorList>
    </citation>
    <scope>NUCLEOTIDE SEQUENCE</scope>
    <source>
        <strain evidence="4">SH18-1</strain>
    </source>
</reference>
<name>A0A9W6DEK2_9FIRM</name>
<dbReference type="InterPro" id="IPR032774">
    <property type="entry name" value="WG_beta_rep"/>
</dbReference>
<dbReference type="Pfam" id="PF14903">
    <property type="entry name" value="WG_beta_rep"/>
    <property type="match status" value="8"/>
</dbReference>
<feature type="domain" description="SLH" evidence="3">
    <location>
        <begin position="691"/>
        <end position="754"/>
    </location>
</feature>
<sequence length="816" mass="92337">MRRLKILLFTVLLVSTSINVNASSSYLAIDADYSGTGSFSEGLAEVSNNSKWGYIDTEGNLKIPFCYDITTPFRKGRALVVKDGKRIIIDKNGVEYTPSDIDTCYQILSGFIYGLEDAYFGFDRDNKKGLMDKYGKKIIPSIYEDFQSFHDGLVVAYDTDEDENTQYTVYDKHGNIIVPEGLYDYINDYNEGLTSVTKDNQYAVIDTEGNVVIPFGEYSSIGTFYEGLASAKKNGKRGFINSKGEIIVPFIYDYMWLFNDGFTYVKKNKKYGLIDKKGNEVIPCEYDSLDYLGGSYENIVLVGKGGQESYFIDDPYLNDRINTSNKKFGFINTEGKNVTPITYDYAELFYNGFAKVAIGGNGGSGKTNYCCGKFGFIDLSGKEVVPLIYDHVGEFSSYLYKGKIKGTVPVSIGGYGSVYSYKGGRWGYVDEKGNKITELIYDEVYDFHEGYGKVLKDGKYGFVDINGDEVIPCIYSQARDFQGGLAMVVYDGRGEIIDINGNEIFPEDFAILRPYKEGYARVSTDGSKFGYVDNPSEQVKDVHMSLKEGKYDGTKTITLSCDTEGAQIYYSIKYNKNYISFDDVYGWKYRPYLGPIVLNQKANITAYAVKKGMKESKSVTSNYEIIHNILPTDEKPFYNKVPYNMYADLLNNFGLFNGTAKGYELDKSGTRVEGLVMFLRLIGEEKEALESLEEHPFTDVPKWADRYVAYAYSKGYTNGVSETTFGSNSIIDAKSYFTFLLRALNYSDKDGDFKWNNSIEYAVYIDIISNEDYDFYQKEFKRAEIVKASYNTLFTKIKNTEKTLYDILREKGIIKL</sequence>
<evidence type="ECO:0000313" key="4">
    <source>
        <dbReference type="EMBL" id="GKX30271.1"/>
    </source>
</evidence>
<gene>
    <name evidence="4" type="ORF">SH1V18_27510</name>
</gene>
<proteinExistence type="predicted"/>
<dbReference type="Pfam" id="PF00395">
    <property type="entry name" value="SLH"/>
    <property type="match status" value="1"/>
</dbReference>
<feature type="signal peptide" evidence="2">
    <location>
        <begin position="1"/>
        <end position="22"/>
    </location>
</feature>